<dbReference type="InterPro" id="IPR051458">
    <property type="entry name" value="Cyt/Met_Dipeptidase"/>
</dbReference>
<reference evidence="4" key="1">
    <citation type="journal article" date="2014" name="PLoS ONE">
        <title>Transcriptome-Based Identification of ABC Transporters in the Western Tarnished Plant Bug Lygus hesperus.</title>
        <authorList>
            <person name="Hull J.J."/>
            <person name="Chaney K."/>
            <person name="Geib S.M."/>
            <person name="Fabrick J.A."/>
            <person name="Brent C.S."/>
            <person name="Walsh D."/>
            <person name="Lavine L.C."/>
        </authorList>
    </citation>
    <scope>NUCLEOTIDE SEQUENCE</scope>
</reference>
<name>A0A0A9YUZ9_LYGHE</name>
<dbReference type="Gene3D" id="3.40.630.10">
    <property type="entry name" value="Zn peptidases"/>
    <property type="match status" value="1"/>
</dbReference>
<evidence type="ECO:0000256" key="2">
    <source>
        <dbReference type="ARBA" id="ARBA00022723"/>
    </source>
</evidence>
<reference evidence="5" key="3">
    <citation type="journal article" date="2016" name="Gigascience">
        <title>De novo construction of an expanded transcriptome assembly for the western tarnished plant bug, Lygus hesperus.</title>
        <authorList>
            <person name="Tassone E.E."/>
            <person name="Geib S.M."/>
            <person name="Hall B."/>
            <person name="Fabrick J.A."/>
            <person name="Brent C.S."/>
            <person name="Hull J.J."/>
        </authorList>
    </citation>
    <scope>NUCLEOTIDE SEQUENCE</scope>
</reference>
<dbReference type="SUPFAM" id="SSF53187">
    <property type="entry name" value="Zn-dependent exopeptidases"/>
    <property type="match status" value="1"/>
</dbReference>
<evidence type="ECO:0000256" key="1">
    <source>
        <dbReference type="ARBA" id="ARBA00022670"/>
    </source>
</evidence>
<reference evidence="4" key="2">
    <citation type="submission" date="2014-07" db="EMBL/GenBank/DDBJ databases">
        <authorList>
            <person name="Hull J."/>
        </authorList>
    </citation>
    <scope>NUCLEOTIDE SEQUENCE</scope>
</reference>
<keyword evidence="1" id="KW-0645">Protease</keyword>
<gene>
    <name evidence="4" type="primary">DUG1</name>
    <name evidence="4" type="ORF">CM83_32632</name>
    <name evidence="5" type="ORF">g.34110</name>
</gene>
<organism evidence="4">
    <name type="scientific">Lygus hesperus</name>
    <name type="common">Western plant bug</name>
    <dbReference type="NCBI Taxonomy" id="30085"/>
    <lineage>
        <taxon>Eukaryota</taxon>
        <taxon>Metazoa</taxon>
        <taxon>Ecdysozoa</taxon>
        <taxon>Arthropoda</taxon>
        <taxon>Hexapoda</taxon>
        <taxon>Insecta</taxon>
        <taxon>Pterygota</taxon>
        <taxon>Neoptera</taxon>
        <taxon>Paraneoptera</taxon>
        <taxon>Hemiptera</taxon>
        <taxon>Heteroptera</taxon>
        <taxon>Panheteroptera</taxon>
        <taxon>Cimicomorpha</taxon>
        <taxon>Miridae</taxon>
        <taxon>Mirini</taxon>
        <taxon>Lygus</taxon>
    </lineage>
</organism>
<dbReference type="PANTHER" id="PTHR43270:SF4">
    <property type="entry name" value="CARNOSINE DIPEPTIDASE 2, ISOFORM A"/>
    <property type="match status" value="1"/>
</dbReference>
<dbReference type="AlphaFoldDB" id="A0A0A9YUZ9"/>
<dbReference type="GO" id="GO:0008233">
    <property type="term" value="F:peptidase activity"/>
    <property type="evidence" value="ECO:0007669"/>
    <property type="project" value="UniProtKB-KW"/>
</dbReference>
<proteinExistence type="predicted"/>
<evidence type="ECO:0000313" key="5">
    <source>
        <dbReference type="EMBL" id="JAQ05571.1"/>
    </source>
</evidence>
<dbReference type="GO" id="GO:0006508">
    <property type="term" value="P:proteolysis"/>
    <property type="evidence" value="ECO:0007669"/>
    <property type="project" value="UniProtKB-KW"/>
</dbReference>
<dbReference type="PANTHER" id="PTHR43270">
    <property type="entry name" value="BETA-ALA-HIS DIPEPTIDASE"/>
    <property type="match status" value="1"/>
</dbReference>
<keyword evidence="2" id="KW-0479">Metal-binding</keyword>
<dbReference type="Gene3D" id="3.30.70.360">
    <property type="match status" value="1"/>
</dbReference>
<evidence type="ECO:0000313" key="4">
    <source>
        <dbReference type="EMBL" id="JAG36852.1"/>
    </source>
</evidence>
<evidence type="ECO:0000256" key="3">
    <source>
        <dbReference type="ARBA" id="ARBA00022801"/>
    </source>
</evidence>
<dbReference type="EMBL" id="GBHO01006752">
    <property type="protein sequence ID" value="JAG36852.1"/>
    <property type="molecule type" value="Transcribed_RNA"/>
</dbReference>
<keyword evidence="3" id="KW-0378">Hydrolase</keyword>
<dbReference type="EMBL" id="GDHC01013058">
    <property type="protein sequence ID" value="JAQ05571.1"/>
    <property type="molecule type" value="Transcribed_RNA"/>
</dbReference>
<accession>A0A0A9YUZ9</accession>
<protein>
    <submittedName>
        <fullName evidence="4">Cys-Gly metallodipeptidase DUG1</fullName>
    </submittedName>
</protein>
<dbReference type="GO" id="GO:0046872">
    <property type="term" value="F:metal ion binding"/>
    <property type="evidence" value="ECO:0007669"/>
    <property type="project" value="UniProtKB-KW"/>
</dbReference>
<sequence length="284" mass="30308">MICLDSGSMNYDQLWATTSLRGVASGVLKIHTLKESMHSGVGGGVVPDTFRVARILLDRIEDSVTGEVKIPEAHCEIPAHVLKANEVMSTIDYKGQYAFLPNVSAEATSSCELALRNCWKPSLTVVGANLPDCKIAGNVIRQETAVKLSLRTPPIVDANKACDAMHKILVANPPYGAHVEFVPDACGSGCATPELAPWLSRALEEGSKLAFNKTYGCMGMGGSIPFIGMLIQTYPKAQFVVTGVLGPKSNAHGPDEFLHIPYVKGVTLGVARVLGDHFVHTPKA</sequence>